<dbReference type="SUPFAM" id="SSF54373">
    <property type="entry name" value="FAD-linked reductases, C-terminal domain"/>
    <property type="match status" value="1"/>
</dbReference>
<evidence type="ECO:0000259" key="4">
    <source>
        <dbReference type="Pfam" id="PF01266"/>
    </source>
</evidence>
<gene>
    <name evidence="5" type="primary">thiO</name>
    <name evidence="5" type="ORF">OQ273_10310</name>
</gene>
<dbReference type="EMBL" id="JAPJZI010000001">
    <property type="protein sequence ID" value="MDA5398964.1"/>
    <property type="molecule type" value="Genomic_DNA"/>
</dbReference>
<evidence type="ECO:0000256" key="1">
    <source>
        <dbReference type="ARBA" id="ARBA00004948"/>
    </source>
</evidence>
<evidence type="ECO:0000256" key="2">
    <source>
        <dbReference type="ARBA" id="ARBA00022977"/>
    </source>
</evidence>
<dbReference type="AlphaFoldDB" id="A0A9X3ZHB9"/>
<evidence type="ECO:0000313" key="6">
    <source>
        <dbReference type="Proteomes" id="UP001151234"/>
    </source>
</evidence>
<dbReference type="Gene3D" id="3.30.9.10">
    <property type="entry name" value="D-Amino Acid Oxidase, subunit A, domain 2"/>
    <property type="match status" value="1"/>
</dbReference>
<dbReference type="InterPro" id="IPR036188">
    <property type="entry name" value="FAD/NAD-bd_sf"/>
</dbReference>
<sequence>MPGVPVVRILVKGAGVAGLTAAWELCRRGASVTVIDTRDRVGGAASWFAGGMLAPWCEAETAGQGVVDFGGTAPQWWSEALPGHVSTNGTLVVARVRDRAELGHFAGRSSGHQRIDATSIARLEPDLAERFADGLYFPDEAHLDPRAAMQELQRQLTDAGCIFHLGSIVPPEDNYDRIVDCTGLNCSHTDLRGVRGEMLLLRVDGLILSRPVRLLHPRIPVYVVPRGNGLFMIGATMIESASAGPATARSVMELLNAAYALHPAFGEAVIEEIGVGVRPAFPDNFPRVTRNGETISINGFYRHGFLLAPAMAARAAGLALTGRAA</sequence>
<dbReference type="NCBIfam" id="TIGR02352">
    <property type="entry name" value="thiamin_ThiO"/>
    <property type="match status" value="1"/>
</dbReference>
<dbReference type="EC" id="1.4.3.19" evidence="5"/>
<reference evidence="5" key="1">
    <citation type="submission" date="2022-11" db="EMBL/GenBank/DDBJ databases">
        <title>Draft genome sequence of Hoeflea poritis E7-10 and Hoeflea prorocentri PM5-8, separated from scleractinian coral Porites lutea and marine dinoflagellate.</title>
        <authorList>
            <person name="Zhang G."/>
            <person name="Wei Q."/>
            <person name="Cai L."/>
        </authorList>
    </citation>
    <scope>NUCLEOTIDE SEQUENCE</scope>
    <source>
        <strain evidence="5">PM5-8</strain>
    </source>
</reference>
<protein>
    <submittedName>
        <fullName evidence="5">Glycine oxidase ThiO</fullName>
        <ecNumber evidence="5">1.4.3.19</ecNumber>
    </submittedName>
</protein>
<evidence type="ECO:0000256" key="3">
    <source>
        <dbReference type="ARBA" id="ARBA00023002"/>
    </source>
</evidence>
<dbReference type="PANTHER" id="PTHR13847">
    <property type="entry name" value="SARCOSINE DEHYDROGENASE-RELATED"/>
    <property type="match status" value="1"/>
</dbReference>
<dbReference type="InterPro" id="IPR012727">
    <property type="entry name" value="Gly_oxidase_ThiO"/>
</dbReference>
<dbReference type="Proteomes" id="UP001151234">
    <property type="component" value="Unassembled WGS sequence"/>
</dbReference>
<accession>A0A9X3ZHB9</accession>
<keyword evidence="3 5" id="KW-0560">Oxidoreductase</keyword>
<comment type="caution">
    <text evidence="5">The sequence shown here is derived from an EMBL/GenBank/DDBJ whole genome shotgun (WGS) entry which is preliminary data.</text>
</comment>
<proteinExistence type="predicted"/>
<dbReference type="SUPFAM" id="SSF51971">
    <property type="entry name" value="Nucleotide-binding domain"/>
    <property type="match status" value="1"/>
</dbReference>
<dbReference type="GO" id="GO:0050660">
    <property type="term" value="F:flavin adenine dinucleotide binding"/>
    <property type="evidence" value="ECO:0007669"/>
    <property type="project" value="InterPro"/>
</dbReference>
<keyword evidence="2" id="KW-0784">Thiamine biosynthesis</keyword>
<dbReference type="PANTHER" id="PTHR13847:SF289">
    <property type="entry name" value="GLYCINE OXIDASE"/>
    <property type="match status" value="1"/>
</dbReference>
<dbReference type="RefSeq" id="WP_267990409.1">
    <property type="nucleotide sequence ID" value="NZ_JAPJZI010000001.1"/>
</dbReference>
<dbReference type="GO" id="GO:0009228">
    <property type="term" value="P:thiamine biosynthetic process"/>
    <property type="evidence" value="ECO:0007669"/>
    <property type="project" value="UniProtKB-KW"/>
</dbReference>
<evidence type="ECO:0000313" key="5">
    <source>
        <dbReference type="EMBL" id="MDA5398964.1"/>
    </source>
</evidence>
<dbReference type="GO" id="GO:0043799">
    <property type="term" value="F:glycine oxidase activity"/>
    <property type="evidence" value="ECO:0007669"/>
    <property type="project" value="UniProtKB-EC"/>
</dbReference>
<dbReference type="Pfam" id="PF01266">
    <property type="entry name" value="DAO"/>
    <property type="match status" value="1"/>
</dbReference>
<dbReference type="GO" id="GO:0005737">
    <property type="term" value="C:cytoplasm"/>
    <property type="evidence" value="ECO:0007669"/>
    <property type="project" value="TreeGrafter"/>
</dbReference>
<feature type="domain" description="FAD dependent oxidoreductase" evidence="4">
    <location>
        <begin position="8"/>
        <end position="316"/>
    </location>
</feature>
<organism evidence="5 6">
    <name type="scientific">Hoeflea prorocentri</name>
    <dbReference type="NCBI Taxonomy" id="1922333"/>
    <lineage>
        <taxon>Bacteria</taxon>
        <taxon>Pseudomonadati</taxon>
        <taxon>Pseudomonadota</taxon>
        <taxon>Alphaproteobacteria</taxon>
        <taxon>Hyphomicrobiales</taxon>
        <taxon>Rhizobiaceae</taxon>
        <taxon>Hoeflea</taxon>
    </lineage>
</organism>
<dbReference type="Gene3D" id="3.50.50.60">
    <property type="entry name" value="FAD/NAD(P)-binding domain"/>
    <property type="match status" value="1"/>
</dbReference>
<name>A0A9X3ZHB9_9HYPH</name>
<keyword evidence="6" id="KW-1185">Reference proteome</keyword>
<comment type="pathway">
    <text evidence="1">Cofactor biosynthesis; thiamine diphosphate biosynthesis.</text>
</comment>
<dbReference type="InterPro" id="IPR006076">
    <property type="entry name" value="FAD-dep_OxRdtase"/>
</dbReference>